<dbReference type="Gene3D" id="1.10.760.10">
    <property type="entry name" value="Cytochrome c-like domain"/>
    <property type="match status" value="2"/>
</dbReference>
<feature type="binding site" description="covalent" evidence="8">
    <location>
        <position position="143"/>
    </location>
    <ligand>
        <name>heme c</name>
        <dbReference type="ChEBI" id="CHEBI:61717"/>
        <label>2</label>
    </ligand>
</feature>
<feature type="binding site" description="axial binding residue" evidence="9">
    <location>
        <position position="144"/>
    </location>
    <ligand>
        <name>heme c</name>
        <dbReference type="ChEBI" id="CHEBI:61717"/>
        <label>2</label>
    </ligand>
    <ligandPart>
        <name>Fe</name>
        <dbReference type="ChEBI" id="CHEBI:18248"/>
    </ligandPart>
</feature>
<evidence type="ECO:0000313" key="14">
    <source>
        <dbReference type="EMBL" id="VFK76934.1"/>
    </source>
</evidence>
<accession>A0A450XIU3</accession>
<dbReference type="EMBL" id="CAADGH010000084">
    <property type="protein sequence ID" value="VFK76934.1"/>
    <property type="molecule type" value="Genomic_DNA"/>
</dbReference>
<evidence type="ECO:0000259" key="11">
    <source>
        <dbReference type="PROSITE" id="PS51007"/>
    </source>
</evidence>
<dbReference type="PANTHER" id="PTHR33751:SF9">
    <property type="entry name" value="CYTOCHROME C4"/>
    <property type="match status" value="1"/>
</dbReference>
<keyword evidence="6" id="KW-0249">Electron transport</keyword>
<dbReference type="EMBL" id="CAADFO010000046">
    <property type="protein sequence ID" value="VFK29184.1"/>
    <property type="molecule type" value="Genomic_DNA"/>
</dbReference>
<evidence type="ECO:0000256" key="3">
    <source>
        <dbReference type="ARBA" id="ARBA00022617"/>
    </source>
</evidence>
<dbReference type="InterPro" id="IPR036909">
    <property type="entry name" value="Cyt_c-like_dom_sf"/>
</dbReference>
<organism evidence="12">
    <name type="scientific">Candidatus Kentrum sp. MB</name>
    <dbReference type="NCBI Taxonomy" id="2138164"/>
    <lineage>
        <taxon>Bacteria</taxon>
        <taxon>Pseudomonadati</taxon>
        <taxon>Pseudomonadota</taxon>
        <taxon>Gammaproteobacteria</taxon>
        <taxon>Candidatus Kentrum</taxon>
    </lineage>
</organism>
<keyword evidence="7 9" id="KW-0408">Iron</keyword>
<keyword evidence="2" id="KW-0813">Transport</keyword>
<dbReference type="PROSITE" id="PS51007">
    <property type="entry name" value="CYTC"/>
    <property type="match status" value="2"/>
</dbReference>
<dbReference type="GO" id="GO:0020037">
    <property type="term" value="F:heme binding"/>
    <property type="evidence" value="ECO:0007669"/>
    <property type="project" value="InterPro"/>
</dbReference>
<dbReference type="GO" id="GO:0042597">
    <property type="term" value="C:periplasmic space"/>
    <property type="evidence" value="ECO:0007669"/>
    <property type="project" value="UniProtKB-SubCell"/>
</dbReference>
<reference evidence="12" key="1">
    <citation type="submission" date="2019-02" db="EMBL/GenBank/DDBJ databases">
        <authorList>
            <person name="Gruber-Vodicka R. H."/>
            <person name="Seah K. B. B."/>
        </authorList>
    </citation>
    <scope>NUCLEOTIDE SEQUENCE</scope>
    <source>
        <strain evidence="12">BECK_BZ197</strain>
        <strain evidence="14">BECK_BZ198</strain>
        <strain evidence="13">BECK_BZ199</strain>
    </source>
</reference>
<dbReference type="PANTHER" id="PTHR33751">
    <property type="entry name" value="CBB3-TYPE CYTOCHROME C OXIDASE SUBUNIT FIXP"/>
    <property type="match status" value="1"/>
</dbReference>
<dbReference type="InterPro" id="IPR009056">
    <property type="entry name" value="Cyt_c-like_dom"/>
</dbReference>
<name>A0A450XIU3_9GAMM</name>
<gene>
    <name evidence="12" type="ORF">BECKMB1821G_GA0114241_10464</name>
    <name evidence="14" type="ORF">BECKMB1821H_GA0114242_108417</name>
    <name evidence="13" type="ORF">BECKMB1821I_GA0114274_108317</name>
</gene>
<evidence type="ECO:0000256" key="1">
    <source>
        <dbReference type="ARBA" id="ARBA00004418"/>
    </source>
</evidence>
<dbReference type="GO" id="GO:0005506">
    <property type="term" value="F:iron ion binding"/>
    <property type="evidence" value="ECO:0007669"/>
    <property type="project" value="InterPro"/>
</dbReference>
<dbReference type="PRINTS" id="PR00605">
    <property type="entry name" value="CYTCHROMECIC"/>
</dbReference>
<dbReference type="EMBL" id="CAADFQ010000083">
    <property type="protein sequence ID" value="VFK34764.1"/>
    <property type="molecule type" value="Genomic_DNA"/>
</dbReference>
<feature type="domain" description="Cytochrome c" evidence="11">
    <location>
        <begin position="119"/>
        <end position="210"/>
    </location>
</feature>
<comment type="subcellular location">
    <subcellularLocation>
        <location evidence="1">Periplasm</location>
    </subcellularLocation>
</comment>
<feature type="chain" id="PRO_5036113507" evidence="10">
    <location>
        <begin position="21"/>
        <end position="213"/>
    </location>
</feature>
<dbReference type="AlphaFoldDB" id="A0A450XIU3"/>
<feature type="binding site" description="covalent" evidence="8">
    <location>
        <position position="44"/>
    </location>
    <ligand>
        <name>heme c</name>
        <dbReference type="ChEBI" id="CHEBI:61717"/>
        <label>1</label>
    </ligand>
</feature>
<evidence type="ECO:0000256" key="5">
    <source>
        <dbReference type="ARBA" id="ARBA00022764"/>
    </source>
</evidence>
<dbReference type="InterPro" id="IPR008168">
    <property type="entry name" value="Cyt_C_IC"/>
</dbReference>
<keyword evidence="10" id="KW-0732">Signal</keyword>
<evidence type="ECO:0000256" key="6">
    <source>
        <dbReference type="ARBA" id="ARBA00022982"/>
    </source>
</evidence>
<feature type="binding site" description="covalent" evidence="8">
    <location>
        <position position="140"/>
    </location>
    <ligand>
        <name>heme c</name>
        <dbReference type="ChEBI" id="CHEBI:61717"/>
        <label>2</label>
    </ligand>
</feature>
<dbReference type="InterPro" id="IPR050597">
    <property type="entry name" value="Cytochrome_c_Oxidase_Subunit"/>
</dbReference>
<evidence type="ECO:0000256" key="7">
    <source>
        <dbReference type="ARBA" id="ARBA00023004"/>
    </source>
</evidence>
<evidence type="ECO:0000256" key="2">
    <source>
        <dbReference type="ARBA" id="ARBA00022448"/>
    </source>
</evidence>
<feature type="binding site" description="axial binding residue" evidence="9">
    <location>
        <position position="45"/>
    </location>
    <ligand>
        <name>heme c</name>
        <dbReference type="ChEBI" id="CHEBI:61717"/>
        <label>1</label>
    </ligand>
    <ligandPart>
        <name>Fe</name>
        <dbReference type="ChEBI" id="CHEBI:18248"/>
    </ligandPart>
</feature>
<dbReference type="SUPFAM" id="SSF46626">
    <property type="entry name" value="Cytochrome c"/>
    <property type="match status" value="2"/>
</dbReference>
<dbReference type="GO" id="GO:0009055">
    <property type="term" value="F:electron transfer activity"/>
    <property type="evidence" value="ECO:0007669"/>
    <property type="project" value="InterPro"/>
</dbReference>
<evidence type="ECO:0000256" key="9">
    <source>
        <dbReference type="PIRSR" id="PIRSR000005-2"/>
    </source>
</evidence>
<dbReference type="InterPro" id="IPR024167">
    <property type="entry name" value="Cytochrome_c4-like"/>
</dbReference>
<feature type="domain" description="Cytochrome c" evidence="11">
    <location>
        <begin position="29"/>
        <end position="108"/>
    </location>
</feature>
<comment type="PTM">
    <text evidence="8">Binds 2 heme c groups covalently per subunit.</text>
</comment>
<dbReference type="Pfam" id="PF00034">
    <property type="entry name" value="Cytochrom_C"/>
    <property type="match status" value="2"/>
</dbReference>
<feature type="signal peptide" evidence="10">
    <location>
        <begin position="1"/>
        <end position="20"/>
    </location>
</feature>
<feature type="binding site" description="covalent" evidence="8">
    <location>
        <position position="41"/>
    </location>
    <ligand>
        <name>heme c</name>
        <dbReference type="ChEBI" id="CHEBI:61717"/>
        <label>1</label>
    </ligand>
</feature>
<sequence>MKKLFFTSLLALSVATSVSATESKATSSGDIEAGKIKSAVCAGCHGADGNSPASQFPRLAGQHASYLMKQIEDFRAGTHRASDVMAPFAKGQSMEDMKDIAAYFAAQEQALQHARGDEEKLALGQKIYRGGNHDAKVPACMACHGPAGSGNSLALFPALAGQHADYTKAQLEAFRSGVRKNDYKSMMRTIAGRMTDREIDAVSQYIAGLYADR</sequence>
<evidence type="ECO:0000256" key="8">
    <source>
        <dbReference type="PIRSR" id="PIRSR000005-1"/>
    </source>
</evidence>
<dbReference type="PIRSF" id="PIRSF000005">
    <property type="entry name" value="Cytochrome_c4"/>
    <property type="match status" value="1"/>
</dbReference>
<evidence type="ECO:0000256" key="10">
    <source>
        <dbReference type="SAM" id="SignalP"/>
    </source>
</evidence>
<evidence type="ECO:0000313" key="12">
    <source>
        <dbReference type="EMBL" id="VFK29184.1"/>
    </source>
</evidence>
<feature type="binding site" description="axial binding residue" evidence="9">
    <location>
        <position position="187"/>
    </location>
    <ligand>
        <name>heme c</name>
        <dbReference type="ChEBI" id="CHEBI:61717"/>
        <label>2</label>
    </ligand>
    <ligandPart>
        <name>Fe</name>
        <dbReference type="ChEBI" id="CHEBI:18248"/>
    </ligandPart>
</feature>
<feature type="binding site" description="axial binding residue" evidence="9">
    <location>
        <position position="85"/>
    </location>
    <ligand>
        <name>heme c</name>
        <dbReference type="ChEBI" id="CHEBI:61717"/>
        <label>1</label>
    </ligand>
    <ligandPart>
        <name>Fe</name>
        <dbReference type="ChEBI" id="CHEBI:18248"/>
    </ligandPart>
</feature>
<keyword evidence="3 8" id="KW-0349">Heme</keyword>
<evidence type="ECO:0000313" key="13">
    <source>
        <dbReference type="EMBL" id="VFK34764.1"/>
    </source>
</evidence>
<keyword evidence="5" id="KW-0574">Periplasm</keyword>
<keyword evidence="4 9" id="KW-0479">Metal-binding</keyword>
<evidence type="ECO:0000256" key="4">
    <source>
        <dbReference type="ARBA" id="ARBA00022723"/>
    </source>
</evidence>
<proteinExistence type="predicted"/>
<protein>
    <submittedName>
        <fullName evidence="12">Cytochrome c553</fullName>
    </submittedName>
</protein>